<comment type="caution">
    <text evidence="10">The sequence shown here is derived from an EMBL/GenBank/DDBJ whole genome shotgun (WGS) entry which is preliminary data.</text>
</comment>
<proteinExistence type="predicted"/>
<dbReference type="InterPro" id="IPR012337">
    <property type="entry name" value="RNaseH-like_sf"/>
</dbReference>
<feature type="domain" description="Exonuclease" evidence="9">
    <location>
        <begin position="75"/>
        <end position="239"/>
    </location>
</feature>
<dbReference type="GO" id="GO:0006260">
    <property type="term" value="P:DNA replication"/>
    <property type="evidence" value="ECO:0007669"/>
    <property type="project" value="UniProtKB-KW"/>
</dbReference>
<evidence type="ECO:0000256" key="3">
    <source>
        <dbReference type="ARBA" id="ARBA00022705"/>
    </source>
</evidence>
<keyword evidence="5" id="KW-0378">Hydrolase</keyword>
<keyword evidence="1" id="KW-0808">Transferase</keyword>
<keyword evidence="4" id="KW-0540">Nuclease</keyword>
<organism evidence="10 11">
    <name type="scientific">Companilactobacillus farciminis</name>
    <dbReference type="NCBI Taxonomy" id="1612"/>
    <lineage>
        <taxon>Bacteria</taxon>
        <taxon>Bacillati</taxon>
        <taxon>Bacillota</taxon>
        <taxon>Bacilli</taxon>
        <taxon>Lactobacillales</taxon>
        <taxon>Lactobacillaceae</taxon>
        <taxon>Companilactobacillus</taxon>
    </lineage>
</organism>
<evidence type="ECO:0000256" key="8">
    <source>
        <dbReference type="ARBA" id="ARBA00070925"/>
    </source>
</evidence>
<dbReference type="InterPro" id="IPR036397">
    <property type="entry name" value="RNaseH_sf"/>
</dbReference>
<evidence type="ECO:0000256" key="6">
    <source>
        <dbReference type="ARBA" id="ARBA00022839"/>
    </source>
</evidence>
<dbReference type="Pfam" id="PF00929">
    <property type="entry name" value="RNase_T"/>
    <property type="match status" value="1"/>
</dbReference>
<keyword evidence="7" id="KW-0239">DNA-directed DNA polymerase</keyword>
<dbReference type="AlphaFoldDB" id="A0A921HTH7"/>
<dbReference type="GO" id="GO:0003887">
    <property type="term" value="F:DNA-directed DNA polymerase activity"/>
    <property type="evidence" value="ECO:0007669"/>
    <property type="project" value="UniProtKB-KW"/>
</dbReference>
<gene>
    <name evidence="10" type="ORF">K8V88_11695</name>
</gene>
<name>A0A921HTH7_9LACO</name>
<dbReference type="SMART" id="SM00479">
    <property type="entry name" value="EXOIII"/>
    <property type="match status" value="1"/>
</dbReference>
<evidence type="ECO:0000313" key="11">
    <source>
        <dbReference type="Proteomes" id="UP000747013"/>
    </source>
</evidence>
<evidence type="ECO:0000256" key="5">
    <source>
        <dbReference type="ARBA" id="ARBA00022801"/>
    </source>
</evidence>
<dbReference type="PANTHER" id="PTHR30231">
    <property type="entry name" value="DNA POLYMERASE III SUBUNIT EPSILON"/>
    <property type="match status" value="1"/>
</dbReference>
<reference evidence="10" key="2">
    <citation type="submission" date="2021-09" db="EMBL/GenBank/DDBJ databases">
        <authorList>
            <person name="Gilroy R."/>
        </authorList>
    </citation>
    <scope>NUCLEOTIDE SEQUENCE</scope>
    <source>
        <strain evidence="10">7886</strain>
    </source>
</reference>
<dbReference type="Gene3D" id="3.30.420.10">
    <property type="entry name" value="Ribonuclease H-like superfamily/Ribonuclease H"/>
    <property type="match status" value="1"/>
</dbReference>
<evidence type="ECO:0000259" key="9">
    <source>
        <dbReference type="SMART" id="SM00479"/>
    </source>
</evidence>
<evidence type="ECO:0000313" key="10">
    <source>
        <dbReference type="EMBL" id="HJF88087.1"/>
    </source>
</evidence>
<dbReference type="Proteomes" id="UP000747013">
    <property type="component" value="Unassembled WGS sequence"/>
</dbReference>
<sequence>MITITIVIIIYVFWKQRKERIKQEELEKQKLEKWLKQKQRSEFLAKKKAKQLAENELPSKIMQPKIHRLRRKLHDYVVFDIETTGLDKYDDDIIQVAAIKFKNDKKVDSFNSFVHLQKVLSLPKEIIELTNICTEDLADAPKTKDVIDDFSAFIEDLPLIGHNINRFDIPFLVQKGFYKKDLDTIDTWKLSQKKGLDTPNLKLPTLKKYFKIDSKSHDALSDCETNAIVYQKLREMENSY</sequence>
<evidence type="ECO:0000256" key="4">
    <source>
        <dbReference type="ARBA" id="ARBA00022722"/>
    </source>
</evidence>
<dbReference type="InterPro" id="IPR013520">
    <property type="entry name" value="Ribonucl_H"/>
</dbReference>
<accession>A0A921HTH7</accession>
<keyword evidence="2" id="KW-0548">Nucleotidyltransferase</keyword>
<evidence type="ECO:0000256" key="7">
    <source>
        <dbReference type="ARBA" id="ARBA00022932"/>
    </source>
</evidence>
<evidence type="ECO:0000256" key="2">
    <source>
        <dbReference type="ARBA" id="ARBA00022695"/>
    </source>
</evidence>
<protein>
    <recommendedName>
        <fullName evidence="8">DNA polymerase III polC-type</fullName>
    </recommendedName>
</protein>
<dbReference type="GO" id="GO:0003676">
    <property type="term" value="F:nucleic acid binding"/>
    <property type="evidence" value="ECO:0007669"/>
    <property type="project" value="InterPro"/>
</dbReference>
<reference evidence="10" key="1">
    <citation type="journal article" date="2021" name="PeerJ">
        <title>Extensive microbial diversity within the chicken gut microbiome revealed by metagenomics and culture.</title>
        <authorList>
            <person name="Gilroy R."/>
            <person name="Ravi A."/>
            <person name="Getino M."/>
            <person name="Pursley I."/>
            <person name="Horton D.L."/>
            <person name="Alikhan N.F."/>
            <person name="Baker D."/>
            <person name="Gharbi K."/>
            <person name="Hall N."/>
            <person name="Watson M."/>
            <person name="Adriaenssens E.M."/>
            <person name="Foster-Nyarko E."/>
            <person name="Jarju S."/>
            <person name="Secka A."/>
            <person name="Antonio M."/>
            <person name="Oren A."/>
            <person name="Chaudhuri R.R."/>
            <person name="La Ragione R."/>
            <person name="Hildebrand F."/>
            <person name="Pallen M.J."/>
        </authorList>
    </citation>
    <scope>NUCLEOTIDE SEQUENCE</scope>
    <source>
        <strain evidence="10">7886</strain>
    </source>
</reference>
<keyword evidence="6 10" id="KW-0269">Exonuclease</keyword>
<keyword evidence="3" id="KW-0235">DNA replication</keyword>
<dbReference type="PANTHER" id="PTHR30231:SF4">
    <property type="entry name" value="PROTEIN NEN2"/>
    <property type="match status" value="1"/>
</dbReference>
<dbReference type="FunFam" id="3.30.420.10:FF:000045">
    <property type="entry name" value="3'-5' exonuclease DinG"/>
    <property type="match status" value="1"/>
</dbReference>
<evidence type="ECO:0000256" key="1">
    <source>
        <dbReference type="ARBA" id="ARBA00022679"/>
    </source>
</evidence>
<dbReference type="SUPFAM" id="SSF53098">
    <property type="entry name" value="Ribonuclease H-like"/>
    <property type="match status" value="1"/>
</dbReference>
<dbReference type="CDD" id="cd06127">
    <property type="entry name" value="DEDDh"/>
    <property type="match status" value="1"/>
</dbReference>
<dbReference type="GO" id="GO:0008408">
    <property type="term" value="F:3'-5' exonuclease activity"/>
    <property type="evidence" value="ECO:0007669"/>
    <property type="project" value="TreeGrafter"/>
</dbReference>
<dbReference type="EMBL" id="DYWC01000275">
    <property type="protein sequence ID" value="HJF88087.1"/>
    <property type="molecule type" value="Genomic_DNA"/>
</dbReference>